<dbReference type="InterPro" id="IPR002880">
    <property type="entry name" value="Pyrv_Fd/Flavodoxin_OxRdtase_N"/>
</dbReference>
<dbReference type="OrthoDB" id="9794954at2"/>
<dbReference type="PANTHER" id="PTHR32154">
    <property type="entry name" value="PYRUVATE-FLAVODOXIN OXIDOREDUCTASE-RELATED"/>
    <property type="match status" value="1"/>
</dbReference>
<organism evidence="4 5">
    <name type="scientific">Ulvibacterium marinum</name>
    <dbReference type="NCBI Taxonomy" id="2419782"/>
    <lineage>
        <taxon>Bacteria</taxon>
        <taxon>Pseudomonadati</taxon>
        <taxon>Bacteroidota</taxon>
        <taxon>Flavobacteriia</taxon>
        <taxon>Flavobacteriales</taxon>
        <taxon>Flavobacteriaceae</taxon>
        <taxon>Ulvibacterium</taxon>
    </lineage>
</organism>
<dbReference type="Gene3D" id="3.40.50.970">
    <property type="match status" value="1"/>
</dbReference>
<dbReference type="Gene3D" id="3.40.50.920">
    <property type="match status" value="1"/>
</dbReference>
<proteinExistence type="predicted"/>
<dbReference type="GO" id="GO:0006979">
    <property type="term" value="P:response to oxidative stress"/>
    <property type="evidence" value="ECO:0007669"/>
    <property type="project" value="TreeGrafter"/>
</dbReference>
<dbReference type="PANTHER" id="PTHR32154:SF20">
    <property type="entry name" value="2-OXOGLUTARATE OXIDOREDUCTASE SUBUNIT KORA"/>
    <property type="match status" value="1"/>
</dbReference>
<dbReference type="EMBL" id="RBCJ01000001">
    <property type="protein sequence ID" value="RKN83219.1"/>
    <property type="molecule type" value="Genomic_DNA"/>
</dbReference>
<dbReference type="Pfam" id="PF01855">
    <property type="entry name" value="POR_N"/>
    <property type="match status" value="1"/>
</dbReference>
<dbReference type="NCBIfam" id="TIGR03710">
    <property type="entry name" value="OAFO_sf"/>
    <property type="match status" value="1"/>
</dbReference>
<dbReference type="InterPro" id="IPR029061">
    <property type="entry name" value="THDP-binding"/>
</dbReference>
<dbReference type="InterPro" id="IPR050722">
    <property type="entry name" value="Pyruvate:ferred/Flavod_OxRd"/>
</dbReference>
<dbReference type="Proteomes" id="UP000276603">
    <property type="component" value="Unassembled WGS sequence"/>
</dbReference>
<comment type="caution">
    <text evidence="4">The sequence shown here is derived from an EMBL/GenBank/DDBJ whole genome shotgun (WGS) entry which is preliminary data.</text>
</comment>
<evidence type="ECO:0000313" key="5">
    <source>
        <dbReference type="Proteomes" id="UP000276603"/>
    </source>
</evidence>
<dbReference type="FunFam" id="3.40.50.970:FF:000022">
    <property type="entry name" value="2-oxoglutarate ferredoxin oxidoreductase alpha subunit"/>
    <property type="match status" value="1"/>
</dbReference>
<dbReference type="InterPro" id="IPR019752">
    <property type="entry name" value="Pyrv/ketoisovalerate_OxRed_cat"/>
</dbReference>
<dbReference type="InterPro" id="IPR022367">
    <property type="entry name" value="2-oxoacid/accept_OxRdtase_asu"/>
</dbReference>
<name>A0A3B0CG58_9FLAO</name>
<dbReference type="AlphaFoldDB" id="A0A3B0CG58"/>
<evidence type="ECO:0000259" key="2">
    <source>
        <dbReference type="Pfam" id="PF01558"/>
    </source>
</evidence>
<dbReference type="SUPFAM" id="SSF52922">
    <property type="entry name" value="TK C-terminal domain-like"/>
    <property type="match status" value="1"/>
</dbReference>
<dbReference type="SUPFAM" id="SSF52518">
    <property type="entry name" value="Thiamin diphosphate-binding fold (THDP-binding)"/>
    <property type="match status" value="1"/>
</dbReference>
<sequence>MAKKPLIFEYADQENKVLEAVVVRFVGDSGDGMQLTGTQFSDTSAMFGNDVATFPNFPAEIRAPQGSLYGVSGFQVHIGSIAVNTPGDNVDLLVAMNPAGLKTNLYAVKPGHTIIVDTDAFTRKNLEKAKYETNPLEDGSLENYRVIEVAMTSLTKEALKELQGLDNKSIVRSKNMFALGMVYWMYHRSPKHTIEFLNRKFKNKPLIAEANTKVLKSGYYFAETLELIPNAYTIAPAKMPAGTYRILLGNTATAWGFLAAAEKTDLNLFLGSYPITPASDILHELVKHKHFGVKTLQAEDEIAGITSAIGASFAGNLAITTTSGPGLALKGEALGLAMMIELPLVVVNVQRGGPSTGLPTKTEQSDLLQAMYGRNGESPVIVIAASTPANCFDFAYEAAKLTLEHMTPVVLLTDGYIANGSAPWKIKTIAEMPEIKSNKVEEVKENWHPYDRDEGTLARNWAIPGTEGLEHRIGGLEKDRVTGNVSYVPENHGYMTKIRSEKVKRVKDFIPELETEFSDSGNLLVIGWGGTYGSLHTAVKQLHGEGHTDIGLAHFNYINPLPRNTGEVLKRFDKIVVCELNNGQFAKVLRTNFDEFKFLQFNKVQGLPFGNDELIQKFKQLIQ</sequence>
<dbReference type="GO" id="GO:0016903">
    <property type="term" value="F:oxidoreductase activity, acting on the aldehyde or oxo group of donors"/>
    <property type="evidence" value="ECO:0007669"/>
    <property type="project" value="InterPro"/>
</dbReference>
<dbReference type="CDD" id="cd07034">
    <property type="entry name" value="TPP_PYR_PFOR_IOR-alpha_like"/>
    <property type="match status" value="1"/>
</dbReference>
<keyword evidence="1" id="KW-0560">Oxidoreductase</keyword>
<keyword evidence="5" id="KW-1185">Reference proteome</keyword>
<accession>A0A3B0CG58</accession>
<dbReference type="InterPro" id="IPR009014">
    <property type="entry name" value="Transketo_C/PFOR_II"/>
</dbReference>
<evidence type="ECO:0000256" key="1">
    <source>
        <dbReference type="ARBA" id="ARBA00023002"/>
    </source>
</evidence>
<protein>
    <submittedName>
        <fullName evidence="4">2-oxoacid:acceptor oxidoreductase subunit alpha</fullName>
    </submittedName>
</protein>
<feature type="domain" description="Pyruvate flavodoxin/ferredoxin oxidoreductase pyrimidine binding" evidence="3">
    <location>
        <begin position="269"/>
        <end position="478"/>
    </location>
</feature>
<reference evidence="4 5" key="1">
    <citation type="submission" date="2018-10" db="EMBL/GenBank/DDBJ databases">
        <title>Ulvibacterium marinum gen. nov., sp. nov., a novel marine bacterium of the family Flavobacteriaceae, isolated from a culture of the green alga Ulva prolifera.</title>
        <authorList>
            <person name="Zhang Z."/>
        </authorList>
    </citation>
    <scope>NUCLEOTIDE SEQUENCE [LARGE SCALE GENOMIC DNA]</scope>
    <source>
        <strain evidence="4 5">CCMM003</strain>
    </source>
</reference>
<dbReference type="InterPro" id="IPR002869">
    <property type="entry name" value="Pyrv_flavodox_OxRed_cen"/>
</dbReference>
<gene>
    <name evidence="4" type="ORF">D7Z94_05135</name>
</gene>
<evidence type="ECO:0000259" key="3">
    <source>
        <dbReference type="Pfam" id="PF01855"/>
    </source>
</evidence>
<evidence type="ECO:0000313" key="4">
    <source>
        <dbReference type="EMBL" id="RKN83219.1"/>
    </source>
</evidence>
<feature type="domain" description="Pyruvate/ketoisovalerate oxidoreductase catalytic" evidence="2">
    <location>
        <begin position="30"/>
        <end position="219"/>
    </location>
</feature>
<dbReference type="Gene3D" id="3.40.920.10">
    <property type="entry name" value="Pyruvate-ferredoxin oxidoreductase, PFOR, domain III"/>
    <property type="match status" value="1"/>
</dbReference>
<dbReference type="RefSeq" id="WP_120710426.1">
    <property type="nucleotide sequence ID" value="NZ_RBCJ01000001.1"/>
</dbReference>
<dbReference type="Pfam" id="PF01558">
    <property type="entry name" value="POR"/>
    <property type="match status" value="1"/>
</dbReference>